<evidence type="ECO:0000313" key="1">
    <source>
        <dbReference type="EMBL" id="KAK2547525.1"/>
    </source>
</evidence>
<gene>
    <name evidence="1" type="ORF">P5673_032488</name>
</gene>
<reference evidence="1" key="2">
    <citation type="journal article" date="2023" name="Science">
        <title>Genomic signatures of disease resistance in endangered staghorn corals.</title>
        <authorList>
            <person name="Vollmer S.V."/>
            <person name="Selwyn J.D."/>
            <person name="Despard B.A."/>
            <person name="Roesel C.L."/>
        </authorList>
    </citation>
    <scope>NUCLEOTIDE SEQUENCE</scope>
    <source>
        <strain evidence="1">K2</strain>
    </source>
</reference>
<sequence length="77" mass="8851">MDSVWTPVRLLTPKDAYHSVTIAEPHTHKVPPIWMEQRVIEVHMFSRWFGCLLSYQANEADICHSAIAGPVVFGLYR</sequence>
<dbReference type="Proteomes" id="UP001249851">
    <property type="component" value="Unassembled WGS sequence"/>
</dbReference>
<proteinExistence type="predicted"/>
<comment type="caution">
    <text evidence="1">The sequence shown here is derived from an EMBL/GenBank/DDBJ whole genome shotgun (WGS) entry which is preliminary data.</text>
</comment>
<evidence type="ECO:0000313" key="2">
    <source>
        <dbReference type="Proteomes" id="UP001249851"/>
    </source>
</evidence>
<dbReference type="EMBL" id="JARQWQ010000180">
    <property type="protein sequence ID" value="KAK2547525.1"/>
    <property type="molecule type" value="Genomic_DNA"/>
</dbReference>
<reference evidence="1" key="1">
    <citation type="journal article" date="2023" name="G3 (Bethesda)">
        <title>Whole genome assembly and annotation of the endangered Caribbean coral Acropora cervicornis.</title>
        <authorList>
            <person name="Selwyn J.D."/>
            <person name="Vollmer S.V."/>
        </authorList>
    </citation>
    <scope>NUCLEOTIDE SEQUENCE</scope>
    <source>
        <strain evidence="1">K2</strain>
    </source>
</reference>
<protein>
    <submittedName>
        <fullName evidence="1">Uncharacterized protein</fullName>
    </submittedName>
</protein>
<name>A0AAD9PRT1_ACRCE</name>
<dbReference type="AlphaFoldDB" id="A0AAD9PRT1"/>
<organism evidence="1 2">
    <name type="scientific">Acropora cervicornis</name>
    <name type="common">Staghorn coral</name>
    <dbReference type="NCBI Taxonomy" id="6130"/>
    <lineage>
        <taxon>Eukaryota</taxon>
        <taxon>Metazoa</taxon>
        <taxon>Cnidaria</taxon>
        <taxon>Anthozoa</taxon>
        <taxon>Hexacorallia</taxon>
        <taxon>Scleractinia</taxon>
        <taxon>Astrocoeniina</taxon>
        <taxon>Acroporidae</taxon>
        <taxon>Acropora</taxon>
    </lineage>
</organism>
<keyword evidence="2" id="KW-1185">Reference proteome</keyword>
<accession>A0AAD9PRT1</accession>